<feature type="chain" id="PRO_5019295956" evidence="1">
    <location>
        <begin position="25"/>
        <end position="264"/>
    </location>
</feature>
<dbReference type="AlphaFoldDB" id="A0A3S8UN82"/>
<dbReference type="KEGG" id="pory:EJA05_19270"/>
<evidence type="ECO:0000256" key="1">
    <source>
        <dbReference type="SAM" id="SignalP"/>
    </source>
</evidence>
<dbReference type="Pfam" id="PF16234">
    <property type="entry name" value="DUF4892"/>
    <property type="match status" value="1"/>
</dbReference>
<dbReference type="OrthoDB" id="5741786at2"/>
<dbReference type="InterPro" id="IPR032608">
    <property type="entry name" value="DUF4892"/>
</dbReference>
<evidence type="ECO:0000313" key="2">
    <source>
        <dbReference type="EMBL" id="AZL69728.1"/>
    </source>
</evidence>
<protein>
    <submittedName>
        <fullName evidence="2">DUF4892 domain-containing protein</fullName>
    </submittedName>
</protein>
<dbReference type="EMBL" id="CP034338">
    <property type="protein sequence ID" value="AZL69728.1"/>
    <property type="molecule type" value="Genomic_DNA"/>
</dbReference>
<reference evidence="2 3" key="1">
    <citation type="submission" date="2018-12" db="EMBL/GenBank/DDBJ databases">
        <authorList>
            <person name="Li S."/>
            <person name="Yang R."/>
            <person name="Chen G."/>
            <person name="Zou L."/>
            <person name="Zhang C."/>
            <person name="Chen Y."/>
            <person name="Liu Z."/>
            <person name="Li Y."/>
            <person name="Yan Y."/>
            <person name="Huang M."/>
            <person name="Chen T."/>
        </authorList>
    </citation>
    <scope>NUCLEOTIDE SEQUENCE [LARGE SCALE GENOMIC DNA]</scope>
    <source>
        <strain evidence="2 3">1257</strain>
    </source>
</reference>
<accession>A0A3S8UN82</accession>
<sequence>MSVPVYARSAIAACLAFASPWLWAGELPVPVDAKVVDQRPAVEQERVYPMGPLRKISGRLRVDDKVESRGQVSSVTYELPLERSAREAFTSARETLQKDGGYPLFWCQGRDCGEASLWANDVFANARLNGGDEQQAFILLRRSAEEADTLVALYSVTRGNRRAYLHVEEFVAGSPLGEILPTAATVLRELRDTGKLDYPDLAEPQAAWVSLLARSLNLDSTLRASLSGKGAEAWREQLTKAGVRSGRLEVGDAPTDGLHLELIR</sequence>
<keyword evidence="1" id="KW-0732">Signal</keyword>
<evidence type="ECO:0000313" key="3">
    <source>
        <dbReference type="Proteomes" id="UP000268230"/>
    </source>
</evidence>
<organism evidence="2 3">
    <name type="scientific">Pseudomonas entomophila</name>
    <dbReference type="NCBI Taxonomy" id="312306"/>
    <lineage>
        <taxon>Bacteria</taxon>
        <taxon>Pseudomonadati</taxon>
        <taxon>Pseudomonadota</taxon>
        <taxon>Gammaproteobacteria</taxon>
        <taxon>Pseudomonadales</taxon>
        <taxon>Pseudomonadaceae</taxon>
        <taxon>Pseudomonas</taxon>
    </lineage>
</organism>
<name>A0A3S8UN82_9PSED</name>
<proteinExistence type="predicted"/>
<dbReference type="Proteomes" id="UP000268230">
    <property type="component" value="Chromosome"/>
</dbReference>
<gene>
    <name evidence="2" type="ORF">EJA05_19270</name>
</gene>
<feature type="signal peptide" evidence="1">
    <location>
        <begin position="1"/>
        <end position="24"/>
    </location>
</feature>